<organism evidence="2">
    <name type="scientific">Ornithodoros coriaceus</name>
    <name type="common">Soft tick</name>
    <name type="synonym">Argasid tick</name>
    <dbReference type="NCBI Taxonomy" id="92741"/>
    <lineage>
        <taxon>Eukaryota</taxon>
        <taxon>Metazoa</taxon>
        <taxon>Ecdysozoa</taxon>
        <taxon>Arthropoda</taxon>
        <taxon>Chelicerata</taxon>
        <taxon>Arachnida</taxon>
        <taxon>Acari</taxon>
        <taxon>Parasitiformes</taxon>
        <taxon>Ixodida</taxon>
        <taxon>Ixodoidea</taxon>
        <taxon>Argasidae</taxon>
        <taxon>Ornithodorinae</taxon>
        <taxon>Ornithodoros</taxon>
    </lineage>
</organism>
<dbReference type="InterPro" id="IPR012674">
    <property type="entry name" value="Calycin"/>
</dbReference>
<name>B2D2D9_ORNCO</name>
<keyword evidence="1" id="KW-0732">Signal</keyword>
<feature type="chain" id="PRO_5002776032" evidence="1">
    <location>
        <begin position="22"/>
        <end position="185"/>
    </location>
</feature>
<reference evidence="2" key="1">
    <citation type="journal article" date="2008" name="J. Proteomics">
        <title>An insight into the salivary transcriptome and proteome of the soft tick and vector of epizootic bovine abortion, Ornithodoros coriaceus.</title>
        <authorList>
            <person name="Francischetti I.M."/>
            <person name="Meng Z."/>
            <person name="Mans B.J."/>
            <person name="Gudderra N."/>
            <person name="Hall M."/>
            <person name="Veenstra T.D."/>
            <person name="Pham V.M."/>
            <person name="Kotsyfakis M."/>
            <person name="Ribeiro J.M."/>
        </authorList>
    </citation>
    <scope>NUCLEOTIDE SEQUENCE</scope>
    <source>
        <tissue evidence="2">Salivary glands</tissue>
    </source>
</reference>
<dbReference type="AlphaFoldDB" id="B2D2D9"/>
<sequence length="185" mass="20044">MYLTAVAFSVVLLAAAYGTEAGDCQPEAKDRDAWQVVNAMKKDTFYIFRSTILQSPSCSYMKVNEADEQQKKGTLIVRSGLAANEDATSVSADGEKLTIGNVEDGAYPVLYTDGVTCSVLASPDVDEIILFAAESVARQGKQSLHECCNEVFEKRARDMKADVSDIFNQNCLMASSGTLSLSEQK</sequence>
<dbReference type="SUPFAM" id="SSF50814">
    <property type="entry name" value="Lipocalins"/>
    <property type="match status" value="1"/>
</dbReference>
<accession>B2D2D9</accession>
<proteinExistence type="evidence at transcript level"/>
<protein>
    <submittedName>
        <fullName evidence="2">Salivary lipocalin</fullName>
    </submittedName>
</protein>
<evidence type="ECO:0000313" key="2">
    <source>
        <dbReference type="EMBL" id="ACB70380.1"/>
    </source>
</evidence>
<dbReference type="Gene3D" id="2.40.128.20">
    <property type="match status" value="1"/>
</dbReference>
<evidence type="ECO:0000256" key="1">
    <source>
        <dbReference type="SAM" id="SignalP"/>
    </source>
</evidence>
<reference evidence="2" key="2">
    <citation type="submission" date="2008-03" db="EMBL/GenBank/DDBJ databases">
        <authorList>
            <person name="Li K.S."/>
            <person name="Guan Y."/>
            <person name="Wang J."/>
            <person name="Smith G.J.D."/>
            <person name="Xu K.M."/>
            <person name="Duan L."/>
            <person name="Rahardjo A.P."/>
            <person name="Puthavathana P."/>
            <person name="Buranathai C."/>
            <person name="Nguyen T.D."/>
            <person name="Estoepangestie A.T.S."/>
            <person name="Chaisingh A."/>
            <person name="Auewarakul P."/>
            <person name="Long H.T."/>
            <person name="Hanh N.T.H."/>
            <person name="Lim W."/>
            <person name="Webby R.J."/>
            <person name="Poon L.L.M."/>
            <person name="Chen H."/>
            <person name="Shortridge K.F."/>
            <person name="Yuen K.Y."/>
            <person name="Webster R.G."/>
            <person name="Peiris J.S.M."/>
        </authorList>
    </citation>
    <scope>NUCLEOTIDE SEQUENCE</scope>
    <source>
        <tissue evidence="2">Salivary glands</tissue>
    </source>
</reference>
<dbReference type="EMBL" id="EU574873">
    <property type="protein sequence ID" value="ACB70380.1"/>
    <property type="molecule type" value="mRNA"/>
</dbReference>
<feature type="signal peptide" evidence="1">
    <location>
        <begin position="1"/>
        <end position="21"/>
    </location>
</feature>